<protein>
    <recommendedName>
        <fullName evidence="1">RNA-editing substrate-binding complex 6 protein domain-containing protein</fullName>
    </recommendedName>
</protein>
<feature type="domain" description="RNA-editing substrate-binding complex 6 protein" evidence="1">
    <location>
        <begin position="187"/>
        <end position="433"/>
    </location>
</feature>
<proteinExistence type="predicted"/>
<evidence type="ECO:0000313" key="2">
    <source>
        <dbReference type="EMBL" id="KAF8820687.1"/>
    </source>
</evidence>
<dbReference type="Pfam" id="PF26188">
    <property type="entry name" value="RESC6"/>
    <property type="match status" value="1"/>
</dbReference>
<evidence type="ECO:0000313" key="3">
    <source>
        <dbReference type="Proteomes" id="UP000823046"/>
    </source>
</evidence>
<gene>
    <name evidence="2" type="ORF">IE077_002917</name>
</gene>
<dbReference type="EMBL" id="JADAQX010000325">
    <property type="protein sequence ID" value="KAF8820687.1"/>
    <property type="molecule type" value="Genomic_DNA"/>
</dbReference>
<dbReference type="InterPro" id="IPR058917">
    <property type="entry name" value="RESC6_dom"/>
</dbReference>
<comment type="caution">
    <text evidence="2">The sequence shown here is derived from an EMBL/GenBank/DDBJ whole genome shotgun (WGS) entry which is preliminary data.</text>
</comment>
<accession>A0ABQ7J9L2</accession>
<organism evidence="2 3">
    <name type="scientific">Cardiosporidium cionae</name>
    <dbReference type="NCBI Taxonomy" id="476202"/>
    <lineage>
        <taxon>Eukaryota</taxon>
        <taxon>Sar</taxon>
        <taxon>Alveolata</taxon>
        <taxon>Apicomplexa</taxon>
        <taxon>Aconoidasida</taxon>
        <taxon>Nephromycida</taxon>
        <taxon>Cardiosporidium</taxon>
    </lineage>
</organism>
<name>A0ABQ7J9L2_9APIC</name>
<sequence>MRVSMGRAFHVTVKPFTVPYGVMRPPQNSQIKKRLQMAWKKIPYDMLDAFEESKTMREKLCSNPSQLNAYLQRLGTTPLQKHLEMFLAFCTKHTSELQLDAVKNHYVDEKTMNRFRRDISPYFFENMHELTSADIGLILKCILKCHLEETELIDALLRRLCSRKLQFSRFASVYALECMHRFRKTMDASVHKSICESILMNIHLFEAPVLAAAVYYCAVCSKGTPSLPMAKKMVSEAIDYLIDQQVELKTATHFHEKEIMYILNALRYTHLTHTSFLEFLEPLLFEQLPSFTQSSLTSLTLGYSLLDRLSIPSHLKILDRVGNELSKLGPALTWDTVSSCASAFVRVEVLHELFFCTLSQNVPNFIGKEKAWHLATLARAYAMLGRMNDPIFVYLYEKMERRIGEFSLLDIQLSLQSYIKCKQSNPMLLQKIGFTLEKLLENYLCIDATHAFSKIPEMDLTHRTSSLFCKRDMIHLCSILADIYYDCFEACTPNDDCYDVKTVVASSSLHIALVL</sequence>
<keyword evidence="3" id="KW-1185">Reference proteome</keyword>
<evidence type="ECO:0000259" key="1">
    <source>
        <dbReference type="Pfam" id="PF26188"/>
    </source>
</evidence>
<dbReference type="Proteomes" id="UP000823046">
    <property type="component" value="Unassembled WGS sequence"/>
</dbReference>
<reference evidence="2 3" key="1">
    <citation type="journal article" date="2020" name="bioRxiv">
        <title>Metabolic contributions of an alphaproteobacterial endosymbiont in the apicomplexan Cardiosporidium cionae.</title>
        <authorList>
            <person name="Hunter E.S."/>
            <person name="Paight C.J."/>
            <person name="Lane C.E."/>
        </authorList>
    </citation>
    <scope>NUCLEOTIDE SEQUENCE [LARGE SCALE GENOMIC DNA]</scope>
    <source>
        <strain evidence="2">ESH_2018</strain>
    </source>
</reference>